<dbReference type="EMBL" id="JAPDGR010001933">
    <property type="protein sequence ID" value="KAJ2978600.1"/>
    <property type="molecule type" value="Genomic_DNA"/>
</dbReference>
<accession>A0ACC1NH39</accession>
<name>A0ACC1NH39_9PEZI</name>
<organism evidence="1 2">
    <name type="scientific">Xylaria curta</name>
    <dbReference type="NCBI Taxonomy" id="42375"/>
    <lineage>
        <taxon>Eukaryota</taxon>
        <taxon>Fungi</taxon>
        <taxon>Dikarya</taxon>
        <taxon>Ascomycota</taxon>
        <taxon>Pezizomycotina</taxon>
        <taxon>Sordariomycetes</taxon>
        <taxon>Xylariomycetidae</taxon>
        <taxon>Xylariales</taxon>
        <taxon>Xylariaceae</taxon>
        <taxon>Xylaria</taxon>
    </lineage>
</organism>
<sequence>MPSPRNPALPSPETRPSSGTPVMAGQATAVRRTRPSHVQTNHQPSIQAGTGVASAISASTVASSFHVSPLMSPEISALTTSSSVQPSPDSLRNRDVEIFPPPPPLHLGDPLLSRKPSISSISAGILNGSNGTMLPEVVNTGSAGKGLMRRLSNKFARTRRQSSAATNSRDVSVGPNILRRRSDSTNAAPTNVISLTDSDEEIHDDIVEAAIGPDIISQDSSYGSGLHSITGSYSDGDAHGGPILPRALVQGTMLTKVSKKKKYKRMLFTIESNAGKISWDKGRSSKCIYIDDIKDVRIGSDTRQYRIDYGIPDSEEGRFFTIFYALPDTSRSKQMHLIAEDGETFTQWVTTLDSISKHRELHMASLMAFNENAVRNFWNKEMAKQFGNKPHSTDEETIDFSSVERVCQNLHIHIATRDLKAKFMTANTSRSGKLNFAEFQVFVREMKRRKDVQAIYRQITSDLANGITWPEFRNFLRDSQGEDVDQNPGLWESKFLRYAQRGKVKDTSATRSMIHSITMTEEALASYLVSKDNEHIIREPAEPVLDRPLNEYFISSSHNTYLIGRQVADVSSVEGYIMTLLRGCRSVEIDCWDGSDGQPVVKHGRALTNAISFREVINTVNKYAFFASHFPLFVSLEVHCNATQQEIMTETMKEIFGSRLVTEPLDPSADRLPSPSELKDRILIKVKGTHPSHQQRNGGETNGRRRGNSLTSPFSKPVTADNGNIPAQYLASSPLLGPSQQPRRVIGKRVDTITEGEVHGAISSSTSDCETEEENNKRKTSKIVKSLGDLGVYCSGIKFHGFESAECKKTNHILSFMEGTFRRHSKAPESKKLLARHNMRYMMRVYPQYSRLTSDNFNPLMYWRKGVQMAALNWQTFDLGMQLNQAMFAGGKDQSGYVLKPESMRTIRILPGGLPDEAYEKLEHQNMTFTIDIISAQRLMRPASLPPHRSLDPYVEMEFFHANDKRDKHDSTSGVPIQTDTPVKVRTNIVRGNGFDPEFICAGDHQVTTKYPELVFVRFSVKLSSDGETTSGRNPTMATYTVKLSNLKQGYRTVPLWDPNGDQFLFSTLFCRIRVHPATSVYIPSPRMADSSVGKLKHISKNVFGRSVPNTKAGSFEKTSLDSGYGEAITQPTSNPVQHHVPSI</sequence>
<evidence type="ECO:0000313" key="2">
    <source>
        <dbReference type="Proteomes" id="UP001143856"/>
    </source>
</evidence>
<gene>
    <name evidence="1" type="ORF">NUW58_g7448</name>
</gene>
<evidence type="ECO:0000313" key="1">
    <source>
        <dbReference type="EMBL" id="KAJ2978600.1"/>
    </source>
</evidence>
<comment type="caution">
    <text evidence="1">The sequence shown here is derived from an EMBL/GenBank/DDBJ whole genome shotgun (WGS) entry which is preliminary data.</text>
</comment>
<proteinExistence type="predicted"/>
<keyword evidence="2" id="KW-1185">Reference proteome</keyword>
<reference evidence="1" key="1">
    <citation type="submission" date="2022-10" db="EMBL/GenBank/DDBJ databases">
        <title>Genome Sequence of Xylaria curta.</title>
        <authorList>
            <person name="Buettner E."/>
        </authorList>
    </citation>
    <scope>NUCLEOTIDE SEQUENCE</scope>
    <source>
        <strain evidence="1">Babe10</strain>
    </source>
</reference>
<dbReference type="Proteomes" id="UP001143856">
    <property type="component" value="Unassembled WGS sequence"/>
</dbReference>
<protein>
    <submittedName>
        <fullName evidence="1">Uncharacterized protein</fullName>
    </submittedName>
</protein>